<sequence length="563" mass="59097">MAGSFVAEQARLAAELDGIRSAGGLQVVHGEEWGAGAAADAARLRPAFDATLDALRRTAGTRVSGGSGPVHRVPVLTVGGDDWGRRGEALVRDVRRALGEFASPAVHGHVGYFGGLLAARLAQPGARVVATEHSTTLRDVLAQPQARDHYAELIDRADAVFCVSELVRAQVLDRVDDPHGRVQVLANPVDFAGAPRRTSPPTALHRWVFIGGLIERKGVLRLARAFAIAARENPEVTLSMYGTGPLRDQVDAIAREAGVADRLHLHGVLGHRELLAELPSHDVLFAPSTYETFHLAVPEAVAAGLPVIVTRSGGPEEALAGVEDRVGRFVDVEESPDQLVDAWRDLSAGLGALDLDGARAELDRRYGLDAVRQRLARAYGVDGAVSPVADPSLTPGLDATRTPPERIVVAAVSSWRRFHVEAELDAARRLGAPTQLLTADPGIAALAAEPRGTQGTNVTVVRPAAVDAASGDGLVGRARRVAASVVGAARSGGVRAGLGAARRALPDLGRPRQVALLEDATLILADCQSMPLAAALLERHPGLRPVVELDRVGPLAPPPDATD</sequence>
<dbReference type="CDD" id="cd03801">
    <property type="entry name" value="GT4_PimA-like"/>
    <property type="match status" value="1"/>
</dbReference>
<protein>
    <submittedName>
        <fullName evidence="4">Glycosyltransferase involved in cell wall bisynthesis</fullName>
    </submittedName>
</protein>
<dbReference type="Proteomes" id="UP000199482">
    <property type="component" value="Chromosome I"/>
</dbReference>
<proteinExistence type="predicted"/>
<keyword evidence="2 4" id="KW-0808">Transferase</keyword>
<evidence type="ECO:0000259" key="3">
    <source>
        <dbReference type="Pfam" id="PF13439"/>
    </source>
</evidence>
<dbReference type="EMBL" id="LT629755">
    <property type="protein sequence ID" value="SDT38433.1"/>
    <property type="molecule type" value="Genomic_DNA"/>
</dbReference>
<keyword evidence="1" id="KW-0328">Glycosyltransferase</keyword>
<accession>A0A1H1ZXN5</accession>
<dbReference type="Pfam" id="PF13439">
    <property type="entry name" value="Glyco_transf_4"/>
    <property type="match status" value="1"/>
</dbReference>
<evidence type="ECO:0000313" key="4">
    <source>
        <dbReference type="EMBL" id="SDT38433.1"/>
    </source>
</evidence>
<dbReference type="Pfam" id="PF13692">
    <property type="entry name" value="Glyco_trans_1_4"/>
    <property type="match status" value="1"/>
</dbReference>
<name>A0A1H1ZXN5_9MICO</name>
<dbReference type="PANTHER" id="PTHR12526:SF510">
    <property type="entry name" value="D-INOSITOL 3-PHOSPHATE GLYCOSYLTRANSFERASE"/>
    <property type="match status" value="1"/>
</dbReference>
<dbReference type="Gene3D" id="3.40.50.2000">
    <property type="entry name" value="Glycogen Phosphorylase B"/>
    <property type="match status" value="2"/>
</dbReference>
<reference evidence="5" key="1">
    <citation type="submission" date="2016-10" db="EMBL/GenBank/DDBJ databases">
        <authorList>
            <person name="Varghese N."/>
            <person name="Submissions S."/>
        </authorList>
    </citation>
    <scope>NUCLEOTIDE SEQUENCE [LARGE SCALE GENOMIC DNA]</scope>
    <source>
        <strain evidence="5">CPCC 202695</strain>
    </source>
</reference>
<dbReference type="AlphaFoldDB" id="A0A1H1ZXN5"/>
<feature type="domain" description="Glycosyltransferase subfamily 4-like N-terminal" evidence="3">
    <location>
        <begin position="69"/>
        <end position="190"/>
    </location>
</feature>
<dbReference type="GO" id="GO:0016757">
    <property type="term" value="F:glycosyltransferase activity"/>
    <property type="evidence" value="ECO:0007669"/>
    <property type="project" value="UniProtKB-KW"/>
</dbReference>
<evidence type="ECO:0000256" key="2">
    <source>
        <dbReference type="ARBA" id="ARBA00022679"/>
    </source>
</evidence>
<gene>
    <name evidence="4" type="ORF">SAMN04489721_3402</name>
</gene>
<dbReference type="PANTHER" id="PTHR12526">
    <property type="entry name" value="GLYCOSYLTRANSFERASE"/>
    <property type="match status" value="1"/>
</dbReference>
<dbReference type="SUPFAM" id="SSF53756">
    <property type="entry name" value="UDP-Glycosyltransferase/glycogen phosphorylase"/>
    <property type="match status" value="1"/>
</dbReference>
<organism evidence="4 5">
    <name type="scientific">Agromyces flavus</name>
    <dbReference type="NCBI Taxonomy" id="589382"/>
    <lineage>
        <taxon>Bacteria</taxon>
        <taxon>Bacillati</taxon>
        <taxon>Actinomycetota</taxon>
        <taxon>Actinomycetes</taxon>
        <taxon>Micrococcales</taxon>
        <taxon>Microbacteriaceae</taxon>
        <taxon>Agromyces</taxon>
    </lineage>
</organism>
<dbReference type="STRING" id="589382.SAMN04489721_3402"/>
<evidence type="ECO:0000256" key="1">
    <source>
        <dbReference type="ARBA" id="ARBA00022676"/>
    </source>
</evidence>
<evidence type="ECO:0000313" key="5">
    <source>
        <dbReference type="Proteomes" id="UP000199482"/>
    </source>
</evidence>
<dbReference type="InterPro" id="IPR028098">
    <property type="entry name" value="Glyco_trans_4-like_N"/>
</dbReference>